<evidence type="ECO:0000313" key="2">
    <source>
        <dbReference type="EMBL" id="ROQ52913.1"/>
    </source>
</evidence>
<feature type="transmembrane region" description="Helical" evidence="1">
    <location>
        <begin position="89"/>
        <end position="106"/>
    </location>
</feature>
<reference evidence="2 3" key="1">
    <citation type="submission" date="2018-11" db="EMBL/GenBank/DDBJ databases">
        <title>Genomic analyses of the natural microbiome of Caenorhabditis elegans.</title>
        <authorList>
            <person name="Samuel B."/>
        </authorList>
    </citation>
    <scope>NUCLEOTIDE SEQUENCE [LARGE SCALE GENOMIC DNA]</scope>
    <source>
        <strain evidence="2 3">BIGb0473</strain>
    </source>
</reference>
<dbReference type="AlphaFoldDB" id="A0A9X8EMK6"/>
<dbReference type="RefSeq" id="WP_123752370.1">
    <property type="nucleotide sequence ID" value="NZ_RJUR01000011.1"/>
</dbReference>
<evidence type="ECO:0000313" key="3">
    <source>
        <dbReference type="Proteomes" id="UP000269115"/>
    </source>
</evidence>
<proteinExistence type="predicted"/>
<organism evidence="2 3">
    <name type="scientific">Pseudomonas putida</name>
    <name type="common">Arthrobacter siderocapsulatus</name>
    <dbReference type="NCBI Taxonomy" id="303"/>
    <lineage>
        <taxon>Bacteria</taxon>
        <taxon>Pseudomonadati</taxon>
        <taxon>Pseudomonadota</taxon>
        <taxon>Gammaproteobacteria</taxon>
        <taxon>Pseudomonadales</taxon>
        <taxon>Pseudomonadaceae</taxon>
        <taxon>Pseudomonas</taxon>
    </lineage>
</organism>
<dbReference type="InterPro" id="IPR025229">
    <property type="entry name" value="YniB-like"/>
</dbReference>
<keyword evidence="1" id="KW-1133">Transmembrane helix</keyword>
<protein>
    <submittedName>
        <fullName evidence="2">YniB-like protein</fullName>
    </submittedName>
</protein>
<dbReference type="Proteomes" id="UP000269115">
    <property type="component" value="Unassembled WGS sequence"/>
</dbReference>
<dbReference type="Pfam" id="PF14002">
    <property type="entry name" value="YniB"/>
    <property type="match status" value="1"/>
</dbReference>
<accession>A0A9X8EMK6</accession>
<evidence type="ECO:0000256" key="1">
    <source>
        <dbReference type="SAM" id="Phobius"/>
    </source>
</evidence>
<feature type="transmembrane region" description="Helical" evidence="1">
    <location>
        <begin position="16"/>
        <end position="37"/>
    </location>
</feature>
<keyword evidence="1" id="KW-0812">Transmembrane</keyword>
<keyword evidence="1" id="KW-0472">Membrane</keyword>
<name>A0A9X8EMK6_PSEPU</name>
<gene>
    <name evidence="2" type="ORF">EDF85_0658</name>
</gene>
<feature type="transmembrane region" description="Helical" evidence="1">
    <location>
        <begin position="160"/>
        <end position="179"/>
    </location>
</feature>
<dbReference type="EMBL" id="RJUR01000011">
    <property type="protein sequence ID" value="ROQ52913.1"/>
    <property type="molecule type" value="Genomic_DNA"/>
</dbReference>
<sequence length="180" mass="20271">MNFKDARKKSIRKRMLGAAIIAPSIISTGISFLKMLYFRLDDGTQLGGMIARPLKELINWMYQNTQYLSLFWEKSPTPNHMVLSEPHNLYFIAVYLLTFVGFAFYASGAKLASRLAEINEKIENQLIEESIKGAGTRSREEIERTTEIPSSSIFSQLHQLYLAPVITAVIGAVLLKIIGL</sequence>
<comment type="caution">
    <text evidence="2">The sequence shown here is derived from an EMBL/GenBank/DDBJ whole genome shotgun (WGS) entry which is preliminary data.</text>
</comment>